<name>A0A285HWS2_9FIRM</name>
<organism evidence="1 2">
    <name type="scientific">Orenia metallireducens</name>
    <dbReference type="NCBI Taxonomy" id="1413210"/>
    <lineage>
        <taxon>Bacteria</taxon>
        <taxon>Bacillati</taxon>
        <taxon>Bacillota</taxon>
        <taxon>Clostridia</taxon>
        <taxon>Halanaerobiales</taxon>
        <taxon>Halobacteroidaceae</taxon>
        <taxon>Orenia</taxon>
    </lineage>
</organism>
<dbReference type="EMBL" id="OBDZ01000026">
    <property type="protein sequence ID" value="SNY40160.1"/>
    <property type="molecule type" value="Genomic_DNA"/>
</dbReference>
<evidence type="ECO:0000313" key="1">
    <source>
        <dbReference type="EMBL" id="SNY40160.1"/>
    </source>
</evidence>
<dbReference type="AlphaFoldDB" id="A0A285HWS2"/>
<gene>
    <name evidence="1" type="ORF">SAMN06265827_12650</name>
</gene>
<keyword evidence="2" id="KW-1185">Reference proteome</keyword>
<protein>
    <submittedName>
        <fullName evidence="1">Uncharacterized protein</fullName>
    </submittedName>
</protein>
<reference evidence="2" key="1">
    <citation type="submission" date="2017-09" db="EMBL/GenBank/DDBJ databases">
        <authorList>
            <person name="Varghese N."/>
            <person name="Submissions S."/>
        </authorList>
    </citation>
    <scope>NUCLEOTIDE SEQUENCE [LARGE SCALE GENOMIC DNA]</scope>
    <source>
        <strain evidence="2">MSL47</strain>
    </source>
</reference>
<evidence type="ECO:0000313" key="2">
    <source>
        <dbReference type="Proteomes" id="UP000219573"/>
    </source>
</evidence>
<dbReference type="Proteomes" id="UP000219573">
    <property type="component" value="Unassembled WGS sequence"/>
</dbReference>
<sequence>MRTLKYAILGLINRPQAQIMILLRHLLYLC</sequence>
<proteinExistence type="predicted"/>
<accession>A0A285HWS2</accession>